<reference evidence="15 16" key="1">
    <citation type="journal article" date="2019" name="Sci. Rep.">
        <title>Nanopore sequencing improves the draft genome of the human pathogenic amoeba Naegleria fowleri.</title>
        <authorList>
            <person name="Liechti N."/>
            <person name="Schurch N."/>
            <person name="Bruggmann R."/>
            <person name="Wittwer M."/>
        </authorList>
    </citation>
    <scope>NUCLEOTIDE SEQUENCE [LARGE SCALE GENOMIC DNA]</scope>
    <source>
        <strain evidence="15 16">ATCC 30894</strain>
    </source>
</reference>
<comment type="catalytic activity">
    <reaction evidence="10">
        <text>L-threonyl-[protein] + UDP-N-acetyl-alpha-D-glucosamine = 3-O-(N-acetyl-beta-D-glucosaminyl)-L-threonyl-[protein] + UDP + H(+)</text>
        <dbReference type="Rhea" id="RHEA:48908"/>
        <dbReference type="Rhea" id="RHEA-COMP:11060"/>
        <dbReference type="Rhea" id="RHEA-COMP:12252"/>
        <dbReference type="ChEBI" id="CHEBI:15378"/>
        <dbReference type="ChEBI" id="CHEBI:30013"/>
        <dbReference type="ChEBI" id="CHEBI:57705"/>
        <dbReference type="ChEBI" id="CHEBI:58223"/>
        <dbReference type="ChEBI" id="CHEBI:90840"/>
        <dbReference type="EC" id="2.4.1.255"/>
    </reaction>
</comment>
<dbReference type="Pfam" id="PF04577">
    <property type="entry name" value="Glyco_transf_61"/>
    <property type="match status" value="1"/>
</dbReference>
<evidence type="ECO:0000256" key="4">
    <source>
        <dbReference type="ARBA" id="ARBA00022729"/>
    </source>
</evidence>
<keyword evidence="3" id="KW-0808">Transferase</keyword>
<proteinExistence type="predicted"/>
<evidence type="ECO:0000256" key="5">
    <source>
        <dbReference type="ARBA" id="ARBA00022824"/>
    </source>
</evidence>
<evidence type="ECO:0000256" key="6">
    <source>
        <dbReference type="ARBA" id="ARBA00023180"/>
    </source>
</evidence>
<feature type="coiled-coil region" evidence="11">
    <location>
        <begin position="62"/>
        <end position="89"/>
    </location>
</feature>
<keyword evidence="13" id="KW-0812">Transmembrane</keyword>
<dbReference type="OMA" id="LETDIMI"/>
<evidence type="ECO:0000256" key="2">
    <source>
        <dbReference type="ARBA" id="ARBA00022676"/>
    </source>
</evidence>
<name>A0A6A5C141_NAEFO</name>
<evidence type="ECO:0000256" key="10">
    <source>
        <dbReference type="ARBA" id="ARBA00049432"/>
    </source>
</evidence>
<keyword evidence="6" id="KW-0325">Glycoprotein</keyword>
<comment type="caution">
    <text evidence="15">The sequence shown here is derived from an EMBL/GenBank/DDBJ whole genome shotgun (WGS) entry which is preliminary data.</text>
</comment>
<evidence type="ECO:0000256" key="13">
    <source>
        <dbReference type="SAM" id="Phobius"/>
    </source>
</evidence>
<keyword evidence="5" id="KW-0256">Endoplasmic reticulum</keyword>
<feature type="region of interest" description="Disordered" evidence="12">
    <location>
        <begin position="95"/>
        <end position="143"/>
    </location>
</feature>
<dbReference type="EMBL" id="VFQX01000023">
    <property type="protein sequence ID" value="KAF0979588.1"/>
    <property type="molecule type" value="Genomic_DNA"/>
</dbReference>
<dbReference type="VEuPathDB" id="AmoebaDB:NF0092350"/>
<feature type="compositionally biased region" description="Low complexity" evidence="12">
    <location>
        <begin position="109"/>
        <end position="139"/>
    </location>
</feature>
<evidence type="ECO:0000259" key="14">
    <source>
        <dbReference type="Pfam" id="PF04577"/>
    </source>
</evidence>
<dbReference type="RefSeq" id="XP_044564301.1">
    <property type="nucleotide sequence ID" value="XM_044703092.1"/>
</dbReference>
<accession>A0A6A5C141</accession>
<evidence type="ECO:0000256" key="12">
    <source>
        <dbReference type="SAM" id="MobiDB-lite"/>
    </source>
</evidence>
<protein>
    <recommendedName>
        <fullName evidence="7">EGF domain-specific O-linked N-acetylglucosamine transferase</fullName>
        <ecNumber evidence="1">2.4.1.255</ecNumber>
    </recommendedName>
    <alternativeName>
        <fullName evidence="8">Extracellular O-linked N-acetylglucosamine transferase</fullName>
    </alternativeName>
</protein>
<evidence type="ECO:0000313" key="16">
    <source>
        <dbReference type="Proteomes" id="UP000444721"/>
    </source>
</evidence>
<dbReference type="VEuPathDB" id="AmoebaDB:FDP41_001256"/>
<evidence type="ECO:0000313" key="15">
    <source>
        <dbReference type="EMBL" id="KAF0979588.1"/>
    </source>
</evidence>
<feature type="domain" description="Glycosyltransferase 61 catalytic" evidence="14">
    <location>
        <begin position="324"/>
        <end position="567"/>
    </location>
</feature>
<dbReference type="InterPro" id="IPR049625">
    <property type="entry name" value="Glyco_transf_61_cat"/>
</dbReference>
<evidence type="ECO:0000256" key="1">
    <source>
        <dbReference type="ARBA" id="ARBA00011970"/>
    </source>
</evidence>
<keyword evidence="13" id="KW-1133">Transmembrane helix</keyword>
<evidence type="ECO:0000256" key="9">
    <source>
        <dbReference type="ARBA" id="ARBA00048317"/>
    </source>
</evidence>
<dbReference type="AlphaFoldDB" id="A0A6A5C141"/>
<evidence type="ECO:0000256" key="7">
    <source>
        <dbReference type="ARBA" id="ARBA00040944"/>
    </source>
</evidence>
<gene>
    <name evidence="15" type="ORF">FDP41_001256</name>
</gene>
<keyword evidence="13" id="KW-0472">Membrane</keyword>
<dbReference type="InterPro" id="IPR007657">
    <property type="entry name" value="Glycosyltransferase_61"/>
</dbReference>
<dbReference type="Proteomes" id="UP000444721">
    <property type="component" value="Unassembled WGS sequence"/>
</dbReference>
<keyword evidence="16" id="KW-1185">Reference proteome</keyword>
<evidence type="ECO:0000256" key="3">
    <source>
        <dbReference type="ARBA" id="ARBA00022679"/>
    </source>
</evidence>
<dbReference type="PANTHER" id="PTHR20961">
    <property type="entry name" value="GLYCOSYLTRANSFERASE"/>
    <property type="match status" value="1"/>
</dbReference>
<dbReference type="GO" id="GO:0097363">
    <property type="term" value="F:protein O-acetylglucosaminyltransferase activity"/>
    <property type="evidence" value="ECO:0007669"/>
    <property type="project" value="UniProtKB-EC"/>
</dbReference>
<dbReference type="GeneID" id="68108474"/>
<keyword evidence="4" id="KW-0732">Signal</keyword>
<dbReference type="VEuPathDB" id="AmoebaDB:NfTy_030700"/>
<dbReference type="EC" id="2.4.1.255" evidence="1"/>
<sequence>MQSLRHQPWFSHHRNKILVLILVAIMVIYILMFNAIRHRIYDTNDNTNESKKHDTTAEQQSKDLLEHLLSQLKSQNEQLRHQVVTLQQELKVAKVFNPNRNDDSDDSTRSSTLSTTTTHSSTTLSTPSSSTLSTTLSTPPQSPYNEFEYWNRNYYIRSDPHRNACSNDIGFGLVERWRNAEKLICGIDSSITTTTTTETTTTTTLKKPSTTFTTTSSSIAPSKVLMYRIQQTRHVAQDNFIRILNMIVPLNSFSGNGFSNGWYANCEKDTSLWVDHDQRLFQLHLNHWMRAFRGSTNSNKIQKCDQIISKRLVLVQRDGEFNLFHSMTDFVNIFINYLMILGKNVQEGRIPNDSTNENVEFFDHFVKNSHIVLLDHYQKGYYYEILEKLGDQVFTHSEYKKYLQEEYPHLKMDSLVCFEEVLMVTPGGSCFLMKDAWRPNPCRESDILKAFSTYITRKVLQGHHLVRRRGHPHQDPIKIVFSTRKVKETAATIYRRIMNEDELKQALENDPILKHKHNVEIKFIDFGQVGSIQAQIRIIHQETDILIGGHGAGLTHTMWLPEEAVLVELFPSGFHSSFFRNLAKWRGIQYLAMQNDKSENVVDAHMHWTKIDPEEFVQLIRAAVNIVEHHHLGTGIHAVAFDGTNENHHL</sequence>
<evidence type="ECO:0000256" key="11">
    <source>
        <dbReference type="SAM" id="Coils"/>
    </source>
</evidence>
<dbReference type="OrthoDB" id="8790130at2759"/>
<organism evidence="15 16">
    <name type="scientific">Naegleria fowleri</name>
    <name type="common">Brain eating amoeba</name>
    <dbReference type="NCBI Taxonomy" id="5763"/>
    <lineage>
        <taxon>Eukaryota</taxon>
        <taxon>Discoba</taxon>
        <taxon>Heterolobosea</taxon>
        <taxon>Tetramitia</taxon>
        <taxon>Eutetramitia</taxon>
        <taxon>Vahlkampfiidae</taxon>
        <taxon>Naegleria</taxon>
    </lineage>
</organism>
<feature type="transmembrane region" description="Helical" evidence="13">
    <location>
        <begin position="17"/>
        <end position="36"/>
    </location>
</feature>
<comment type="catalytic activity">
    <reaction evidence="9">
        <text>L-seryl-[protein] + UDP-N-acetyl-alpha-D-glucosamine = 3-O-(N-acetyl-beta-D-glucosaminyl)-L-seryl-[protein] + UDP + H(+)</text>
        <dbReference type="Rhea" id="RHEA:48904"/>
        <dbReference type="Rhea" id="RHEA-COMP:9863"/>
        <dbReference type="Rhea" id="RHEA-COMP:12251"/>
        <dbReference type="ChEBI" id="CHEBI:15378"/>
        <dbReference type="ChEBI" id="CHEBI:29999"/>
        <dbReference type="ChEBI" id="CHEBI:57705"/>
        <dbReference type="ChEBI" id="CHEBI:58223"/>
        <dbReference type="ChEBI" id="CHEBI:90838"/>
        <dbReference type="EC" id="2.4.1.255"/>
    </reaction>
</comment>
<keyword evidence="2" id="KW-0328">Glycosyltransferase</keyword>
<evidence type="ECO:0000256" key="8">
    <source>
        <dbReference type="ARBA" id="ARBA00042574"/>
    </source>
</evidence>
<dbReference type="PANTHER" id="PTHR20961:SF148">
    <property type="entry name" value="EGF DOMAIN-SPECIFIC O-LINKED N-ACETYLGLUCOSAMINE TRANSFERASE"/>
    <property type="match status" value="1"/>
</dbReference>
<keyword evidence="11" id="KW-0175">Coiled coil</keyword>